<sequence length="600" mass="69109">MEKYKCLLFLLQLIFTLNRVESENPACSSKIFCRGDLLRKVQMARIFSDSKTFVDMRLQKDEEAVLQSFKALPSNLTREQVIKFVSENFHPVGHDLEEWSPPDWVEYPMLIDQIKDANLRNFALKLNGLWKKLGRNISHEARKDPARSSLIVVPNPFIVPGGRFREYYYWDSYWVVRGLLICGMKDTVKGMIDNFIHLVKTYGFVPNGGRIYYTNRSQPPFLIPIVELYLEHTGDTDYVKSVLNDLEKEYQFWRQHRTVEIEMSPGRKYSLSIYAADMDTPRPESYYEDVHTAQTVSDADKPTLYQDIASAAESGWDFSTRWYNGTGPGKGSMSSMRTRQIVPTDLNSVLFYCEKLLEKFSRLAGSKQKADEYKNYAEARRVAIEAVLWDERRKIWLDYDRQLKSKQEDFYAASVVPLWAGVHQGDETREKDVLRTLKRVQVLSFPGGFPTSLFASGQQWDFPNAWPPLQHMLIAGLAQSTSKEVRQEAFNFGQKWITTTYKAWATTGHMFEKYNVSVHGAPGGGGEYTIQVGFGWTNGVVLDLLHRYPDQLTSGEEPYLKSTVESEIRSEGCFLEKSITLLICNVLLGIFWFVFQGFRA</sequence>
<dbReference type="Pfam" id="PF01204">
    <property type="entry name" value="Trehalase"/>
    <property type="match status" value="1"/>
</dbReference>
<dbReference type="EMBL" id="CALNXK010000037">
    <property type="protein sequence ID" value="CAH3122738.1"/>
    <property type="molecule type" value="Genomic_DNA"/>
</dbReference>
<protein>
    <recommendedName>
        <fullName evidence="4 7">Trehalase</fullName>
        <ecNumber evidence="3 7">3.2.1.28</ecNumber>
    </recommendedName>
    <alternativeName>
        <fullName evidence="7">Alpha-trehalose glucohydrolase</fullName>
    </alternativeName>
</protein>
<evidence type="ECO:0000256" key="2">
    <source>
        <dbReference type="ARBA" id="ARBA00005615"/>
    </source>
</evidence>
<feature type="signal peptide" evidence="9">
    <location>
        <begin position="1"/>
        <end position="22"/>
    </location>
</feature>
<dbReference type="Proteomes" id="UP001159405">
    <property type="component" value="Unassembled WGS sequence"/>
</dbReference>
<keyword evidence="9" id="KW-0732">Signal</keyword>
<feature type="transmembrane region" description="Helical" evidence="8">
    <location>
        <begin position="579"/>
        <end position="598"/>
    </location>
</feature>
<dbReference type="EC" id="3.2.1.28" evidence="3 7"/>
<evidence type="ECO:0000313" key="10">
    <source>
        <dbReference type="EMBL" id="CAH3122738.1"/>
    </source>
</evidence>
<feature type="chain" id="PRO_5045596062" description="Trehalase" evidence="9">
    <location>
        <begin position="23"/>
        <end position="600"/>
    </location>
</feature>
<dbReference type="PRINTS" id="PR00744">
    <property type="entry name" value="GLHYDRLASE37"/>
</dbReference>
<accession>A0ABN8NY39</accession>
<evidence type="ECO:0000256" key="8">
    <source>
        <dbReference type="SAM" id="Phobius"/>
    </source>
</evidence>
<evidence type="ECO:0000256" key="7">
    <source>
        <dbReference type="RuleBase" id="RU361180"/>
    </source>
</evidence>
<dbReference type="PROSITE" id="PS00927">
    <property type="entry name" value="TREHALASE_1"/>
    <property type="match status" value="1"/>
</dbReference>
<reference evidence="10 11" key="1">
    <citation type="submission" date="2022-05" db="EMBL/GenBank/DDBJ databases">
        <authorList>
            <consortium name="Genoscope - CEA"/>
            <person name="William W."/>
        </authorList>
    </citation>
    <scope>NUCLEOTIDE SEQUENCE [LARGE SCALE GENOMIC DNA]</scope>
</reference>
<evidence type="ECO:0000256" key="1">
    <source>
        <dbReference type="ARBA" id="ARBA00001576"/>
    </source>
</evidence>
<keyword evidence="6 7" id="KW-0326">Glycosidase</keyword>
<evidence type="ECO:0000256" key="6">
    <source>
        <dbReference type="ARBA" id="ARBA00023295"/>
    </source>
</evidence>
<name>A0ABN8NY39_9CNID</name>
<evidence type="ECO:0000256" key="4">
    <source>
        <dbReference type="ARBA" id="ARBA00019905"/>
    </source>
</evidence>
<keyword evidence="8" id="KW-0812">Transmembrane</keyword>
<evidence type="ECO:0000256" key="5">
    <source>
        <dbReference type="ARBA" id="ARBA00022801"/>
    </source>
</evidence>
<evidence type="ECO:0000313" key="11">
    <source>
        <dbReference type="Proteomes" id="UP001159405"/>
    </source>
</evidence>
<keyword evidence="8" id="KW-1133">Transmembrane helix</keyword>
<dbReference type="PROSITE" id="PS00928">
    <property type="entry name" value="TREHALASE_2"/>
    <property type="match status" value="1"/>
</dbReference>
<comment type="catalytic activity">
    <reaction evidence="1 7">
        <text>alpha,alpha-trehalose + H2O = alpha-D-glucose + beta-D-glucose</text>
        <dbReference type="Rhea" id="RHEA:32675"/>
        <dbReference type="ChEBI" id="CHEBI:15377"/>
        <dbReference type="ChEBI" id="CHEBI:15903"/>
        <dbReference type="ChEBI" id="CHEBI:16551"/>
        <dbReference type="ChEBI" id="CHEBI:17925"/>
        <dbReference type="EC" id="3.2.1.28"/>
    </reaction>
</comment>
<gene>
    <name evidence="10" type="ORF">PLOB_00029521</name>
</gene>
<comment type="similarity">
    <text evidence="2 7">Belongs to the glycosyl hydrolase 37 family.</text>
</comment>
<dbReference type="InterPro" id="IPR018232">
    <property type="entry name" value="Glyco_hydro_37_CS"/>
</dbReference>
<dbReference type="PANTHER" id="PTHR23403">
    <property type="entry name" value="TREHALASE"/>
    <property type="match status" value="1"/>
</dbReference>
<dbReference type="PANTHER" id="PTHR23403:SF1">
    <property type="entry name" value="TREHALASE"/>
    <property type="match status" value="1"/>
</dbReference>
<evidence type="ECO:0000256" key="9">
    <source>
        <dbReference type="SAM" id="SignalP"/>
    </source>
</evidence>
<dbReference type="InterPro" id="IPR008928">
    <property type="entry name" value="6-hairpin_glycosidase_sf"/>
</dbReference>
<organism evidence="10 11">
    <name type="scientific">Porites lobata</name>
    <dbReference type="NCBI Taxonomy" id="104759"/>
    <lineage>
        <taxon>Eukaryota</taxon>
        <taxon>Metazoa</taxon>
        <taxon>Cnidaria</taxon>
        <taxon>Anthozoa</taxon>
        <taxon>Hexacorallia</taxon>
        <taxon>Scleractinia</taxon>
        <taxon>Fungiina</taxon>
        <taxon>Poritidae</taxon>
        <taxon>Porites</taxon>
    </lineage>
</organism>
<dbReference type="InterPro" id="IPR001661">
    <property type="entry name" value="Glyco_hydro_37"/>
</dbReference>
<keyword evidence="8" id="KW-0472">Membrane</keyword>
<keyword evidence="11" id="KW-1185">Reference proteome</keyword>
<proteinExistence type="inferred from homology"/>
<comment type="caution">
    <text evidence="10">The sequence shown here is derived from an EMBL/GenBank/DDBJ whole genome shotgun (WGS) entry which is preliminary data.</text>
</comment>
<dbReference type="InterPro" id="IPR012341">
    <property type="entry name" value="6hp_glycosidase-like_sf"/>
</dbReference>
<dbReference type="Gene3D" id="1.50.10.10">
    <property type="match status" value="1"/>
</dbReference>
<keyword evidence="5 7" id="KW-0378">Hydrolase</keyword>
<dbReference type="SUPFAM" id="SSF48208">
    <property type="entry name" value="Six-hairpin glycosidases"/>
    <property type="match status" value="1"/>
</dbReference>
<evidence type="ECO:0000256" key="3">
    <source>
        <dbReference type="ARBA" id="ARBA00012757"/>
    </source>
</evidence>